<evidence type="ECO:0000256" key="3">
    <source>
        <dbReference type="ARBA" id="ARBA00022821"/>
    </source>
</evidence>
<evidence type="ECO:0000313" key="7">
    <source>
        <dbReference type="Proteomes" id="UP000583929"/>
    </source>
</evidence>
<keyword evidence="2" id="KW-0547">Nucleotide-binding</keyword>
<keyword evidence="7" id="KW-1185">Reference proteome</keyword>
<dbReference type="SUPFAM" id="SSF52047">
    <property type="entry name" value="RNI-like"/>
    <property type="match status" value="1"/>
</dbReference>
<evidence type="ECO:0000256" key="4">
    <source>
        <dbReference type="ARBA" id="ARBA00022840"/>
    </source>
</evidence>
<dbReference type="Gene3D" id="3.80.10.10">
    <property type="entry name" value="Ribonuclease Inhibitor"/>
    <property type="match status" value="3"/>
</dbReference>
<name>A0A7J6HP50_CANSA</name>
<organism evidence="6 7">
    <name type="scientific">Cannabis sativa</name>
    <name type="common">Hemp</name>
    <name type="synonym">Marijuana</name>
    <dbReference type="NCBI Taxonomy" id="3483"/>
    <lineage>
        <taxon>Eukaryota</taxon>
        <taxon>Viridiplantae</taxon>
        <taxon>Streptophyta</taxon>
        <taxon>Embryophyta</taxon>
        <taxon>Tracheophyta</taxon>
        <taxon>Spermatophyta</taxon>
        <taxon>Magnoliopsida</taxon>
        <taxon>eudicotyledons</taxon>
        <taxon>Gunneridae</taxon>
        <taxon>Pentapetalae</taxon>
        <taxon>rosids</taxon>
        <taxon>fabids</taxon>
        <taxon>Rosales</taxon>
        <taxon>Cannabaceae</taxon>
        <taxon>Cannabis</taxon>
    </lineage>
</organism>
<dbReference type="InterPro" id="IPR032675">
    <property type="entry name" value="LRR_dom_sf"/>
</dbReference>
<feature type="domain" description="Disease resistance N-terminal" evidence="5">
    <location>
        <begin position="236"/>
        <end position="309"/>
    </location>
</feature>
<dbReference type="SUPFAM" id="SSF52058">
    <property type="entry name" value="L domain-like"/>
    <property type="match status" value="1"/>
</dbReference>
<dbReference type="AlphaFoldDB" id="A0A7J6HP50"/>
<keyword evidence="1" id="KW-0677">Repeat</keyword>
<evidence type="ECO:0000256" key="2">
    <source>
        <dbReference type="ARBA" id="ARBA00022741"/>
    </source>
</evidence>
<comment type="caution">
    <text evidence="6">The sequence shown here is derived from an EMBL/GenBank/DDBJ whole genome shotgun (WGS) entry which is preliminary data.</text>
</comment>
<dbReference type="Gene3D" id="1.20.5.4130">
    <property type="match status" value="1"/>
</dbReference>
<dbReference type="PANTHER" id="PTHR36766:SF40">
    <property type="entry name" value="DISEASE RESISTANCE PROTEIN RGA3"/>
    <property type="match status" value="1"/>
</dbReference>
<keyword evidence="3" id="KW-0611">Plant defense</keyword>
<proteinExistence type="predicted"/>
<dbReference type="Pfam" id="PF18052">
    <property type="entry name" value="Rx_N"/>
    <property type="match status" value="1"/>
</dbReference>
<dbReference type="Proteomes" id="UP000583929">
    <property type="component" value="Unassembled WGS sequence"/>
</dbReference>
<dbReference type="InterPro" id="IPR041118">
    <property type="entry name" value="Rx_N"/>
</dbReference>
<reference evidence="6 7" key="1">
    <citation type="journal article" date="2020" name="bioRxiv">
        <title>Sequence and annotation of 42 cannabis genomes reveals extensive copy number variation in cannabinoid synthesis and pathogen resistance genes.</title>
        <authorList>
            <person name="Mckernan K.J."/>
            <person name="Helbert Y."/>
            <person name="Kane L.T."/>
            <person name="Ebling H."/>
            <person name="Zhang L."/>
            <person name="Liu B."/>
            <person name="Eaton Z."/>
            <person name="Mclaughlin S."/>
            <person name="Kingan S."/>
            <person name="Baybayan P."/>
            <person name="Concepcion G."/>
            <person name="Jordan M."/>
            <person name="Riva A."/>
            <person name="Barbazuk W."/>
            <person name="Harkins T."/>
        </authorList>
    </citation>
    <scope>NUCLEOTIDE SEQUENCE [LARGE SCALE GENOMIC DNA]</scope>
    <source>
        <strain evidence="7">cv. Jamaican Lion 4</strain>
        <tissue evidence="6">Leaf</tissue>
    </source>
</reference>
<dbReference type="PANTHER" id="PTHR36766">
    <property type="entry name" value="PLANT BROAD-SPECTRUM MILDEW RESISTANCE PROTEIN RPW8"/>
    <property type="match status" value="1"/>
</dbReference>
<evidence type="ECO:0000259" key="5">
    <source>
        <dbReference type="Pfam" id="PF18052"/>
    </source>
</evidence>
<keyword evidence="4" id="KW-0067">ATP-binding</keyword>
<dbReference type="GO" id="GO:0005524">
    <property type="term" value="F:ATP binding"/>
    <property type="evidence" value="ECO:0007669"/>
    <property type="project" value="UniProtKB-KW"/>
</dbReference>
<protein>
    <recommendedName>
        <fullName evidence="5">Disease resistance N-terminal domain-containing protein</fullName>
    </recommendedName>
</protein>
<accession>A0A7J6HP50</accession>
<sequence length="912" mass="103442">MEEILKRLEYLANQIGNLNLGNNVVEVKPSEGSRGKTSLPDEPEIYELFLENTVVSYSKMTTLIGLRRRHHPESLYEAINPSKLSSTSSGGNFPTTLTPLYLYPPLQSLRLEDCGSSFRSLDMDLFPNLKTLYIQSSHYFEAISMSNGKSLEELTSLSIWRCDSFVSFPNGGLIAPKLSRLEIVNCRKLKWLPEKLSSLSSLESLKIYYCPLIETFPEGEGDLPIASPYVEEFFKGKNESSSVVSERLFKLKSTFNCLAAVRFEVENKRIKNPAVEKWLGDLLDAVDDAEDFFGDIAYDAMNPNKADESKKEKRKAISKLLSCFSKPSNSTDRVRNANMEEILKRLEYFANQIGNLNLEKNVDEMKPSESSRAKTSLPDEPELCVSLSFLQPIEWDKSYCVMHDLIVDLARTISGKYICLLEQNDNTDRLEKKTRHLYGCGSSFKSLNMDLFPNLKTLEIECNDYFEAISMSNGKSLEELTSLRIVDCGSFVSFPSGGLTAPKLSNLSIVNCPKLKWLPEKMISLSALKSLTIKGCPLIKSLPEGVSFSFLQPSKWGVSCFVMHDLIVDLARTISGKYSCLLEQTDSIDRLEEKTRHLGCVRELYNDNKIASYDFGATRLRTFLENSKSLYEAIKPRNPCSTVTPLQSLRLAYCGSSFRSLDMDLFPNLKTLWIESSDYFEGITVSDGKSLEELTSLSIKDCDSFVSFPNGGLIAPKLSHLEIRRCPKLKWLPEKMTSLSALKDLQILYCPLIELFPEGEGGLPVSLSRLGISVCLGLFLFKESLFLLNKNPLFYHGLFNLCLLNMQCRKEDTSSVFYYVHKNYLHNNYSPLYSLYFIAVMAKHIAHKEQKENIYKYIYMVNCSSLHNSHHTRPVVSKNKSTKQLKWLRKRKMFTKRNSKSKSVTVIPTDEA</sequence>
<dbReference type="EMBL" id="JAATIQ010000034">
    <property type="protein sequence ID" value="KAF4397036.1"/>
    <property type="molecule type" value="Genomic_DNA"/>
</dbReference>
<dbReference type="GO" id="GO:0006952">
    <property type="term" value="P:defense response"/>
    <property type="evidence" value="ECO:0007669"/>
    <property type="project" value="UniProtKB-KW"/>
</dbReference>
<gene>
    <name evidence="6" type="ORF">G4B88_008882</name>
</gene>
<evidence type="ECO:0000313" key="6">
    <source>
        <dbReference type="EMBL" id="KAF4397036.1"/>
    </source>
</evidence>
<evidence type="ECO:0000256" key="1">
    <source>
        <dbReference type="ARBA" id="ARBA00022737"/>
    </source>
</evidence>